<evidence type="ECO:0000313" key="8">
    <source>
        <dbReference type="EMBL" id="OQE27230.1"/>
    </source>
</evidence>
<dbReference type="SUPFAM" id="SSF51735">
    <property type="entry name" value="NAD(P)-binding Rossmann-fold domains"/>
    <property type="match status" value="1"/>
</dbReference>
<evidence type="ECO:0000256" key="2">
    <source>
        <dbReference type="ARBA" id="ARBA00023002"/>
    </source>
</evidence>
<evidence type="ECO:0000256" key="4">
    <source>
        <dbReference type="ARBA" id="ARBA00042988"/>
    </source>
</evidence>
<dbReference type="PANTHER" id="PTHR22604:SF105">
    <property type="entry name" value="TRANS-1,2-DIHYDROBENZENE-1,2-DIOL DEHYDROGENASE"/>
    <property type="match status" value="1"/>
</dbReference>
<gene>
    <name evidence="8" type="ORF">PENSTE_c004G00980</name>
</gene>
<dbReference type="GO" id="GO:0000166">
    <property type="term" value="F:nucleotide binding"/>
    <property type="evidence" value="ECO:0007669"/>
    <property type="project" value="InterPro"/>
</dbReference>
<organism evidence="8 9">
    <name type="scientific">Penicillium steckii</name>
    <dbReference type="NCBI Taxonomy" id="303698"/>
    <lineage>
        <taxon>Eukaryota</taxon>
        <taxon>Fungi</taxon>
        <taxon>Dikarya</taxon>
        <taxon>Ascomycota</taxon>
        <taxon>Pezizomycotina</taxon>
        <taxon>Eurotiomycetes</taxon>
        <taxon>Eurotiomycetidae</taxon>
        <taxon>Eurotiales</taxon>
        <taxon>Aspergillaceae</taxon>
        <taxon>Penicillium</taxon>
    </lineage>
</organism>
<feature type="domain" description="Gfo/Idh/MocA-like oxidoreductase N-terminal" evidence="6">
    <location>
        <begin position="7"/>
        <end position="130"/>
    </location>
</feature>
<dbReference type="Gene3D" id="3.40.50.720">
    <property type="entry name" value="NAD(P)-binding Rossmann-like Domain"/>
    <property type="match status" value="1"/>
</dbReference>
<dbReference type="Pfam" id="PF22725">
    <property type="entry name" value="GFO_IDH_MocA_C3"/>
    <property type="match status" value="1"/>
</dbReference>
<dbReference type="Pfam" id="PF01408">
    <property type="entry name" value="GFO_IDH_MocA"/>
    <property type="match status" value="1"/>
</dbReference>
<comment type="similarity">
    <text evidence="1">Belongs to the Gfo/Idh/MocA family.</text>
</comment>
<dbReference type="GO" id="GO:0047837">
    <property type="term" value="F:D-xylose 1-dehydrogenase (NADP+) activity"/>
    <property type="evidence" value="ECO:0007669"/>
    <property type="project" value="UniProtKB-EC"/>
</dbReference>
<evidence type="ECO:0000259" key="6">
    <source>
        <dbReference type="Pfam" id="PF01408"/>
    </source>
</evidence>
<dbReference type="InterPro" id="IPR000683">
    <property type="entry name" value="Gfo/Idh/MocA-like_OxRdtase_N"/>
</dbReference>
<evidence type="ECO:0000256" key="1">
    <source>
        <dbReference type="ARBA" id="ARBA00010928"/>
    </source>
</evidence>
<protein>
    <recommendedName>
        <fullName evidence="3">D-xylose 1-dehydrogenase (NADP(+), D-xylono-1,5-lactone-forming)</fullName>
        <ecNumber evidence="3">1.1.1.179</ecNumber>
    </recommendedName>
    <alternativeName>
        <fullName evidence="4">D-xylose-NADP dehydrogenase</fullName>
    </alternativeName>
</protein>
<dbReference type="AlphaFoldDB" id="A0A1V6TMS8"/>
<reference evidence="9" key="1">
    <citation type="journal article" date="2017" name="Nat. Microbiol.">
        <title>Global analysis of biosynthetic gene clusters reveals vast potential of secondary metabolite production in Penicillium species.</title>
        <authorList>
            <person name="Nielsen J.C."/>
            <person name="Grijseels S."/>
            <person name="Prigent S."/>
            <person name="Ji B."/>
            <person name="Dainat J."/>
            <person name="Nielsen K.F."/>
            <person name="Frisvad J.C."/>
            <person name="Workman M."/>
            <person name="Nielsen J."/>
        </authorList>
    </citation>
    <scope>NUCLEOTIDE SEQUENCE [LARGE SCALE GENOMIC DNA]</scope>
    <source>
        <strain evidence="9">IBT 24891</strain>
    </source>
</reference>
<dbReference type="Proteomes" id="UP000191285">
    <property type="component" value="Unassembled WGS sequence"/>
</dbReference>
<proteinExistence type="inferred from homology"/>
<dbReference type="EMBL" id="MLKD01000004">
    <property type="protein sequence ID" value="OQE27230.1"/>
    <property type="molecule type" value="Genomic_DNA"/>
</dbReference>
<comment type="caution">
    <text evidence="8">The sequence shown here is derived from an EMBL/GenBank/DDBJ whole genome shotgun (WGS) entry which is preliminary data.</text>
</comment>
<evidence type="ECO:0000256" key="3">
    <source>
        <dbReference type="ARBA" id="ARBA00038984"/>
    </source>
</evidence>
<dbReference type="InterPro" id="IPR036291">
    <property type="entry name" value="NAD(P)-bd_dom_sf"/>
</dbReference>
<keyword evidence="9" id="KW-1185">Reference proteome</keyword>
<evidence type="ECO:0000259" key="7">
    <source>
        <dbReference type="Pfam" id="PF22725"/>
    </source>
</evidence>
<accession>A0A1V6TMS8</accession>
<dbReference type="InterPro" id="IPR050984">
    <property type="entry name" value="Gfo/Idh/MocA_domain"/>
</dbReference>
<dbReference type="OrthoDB" id="2129491at2759"/>
<dbReference type="PANTHER" id="PTHR22604">
    <property type="entry name" value="OXIDOREDUCTASES"/>
    <property type="match status" value="1"/>
</dbReference>
<feature type="domain" description="GFO/IDH/MocA-like oxidoreductase" evidence="7">
    <location>
        <begin position="149"/>
        <end position="271"/>
    </location>
</feature>
<comment type="catalytic activity">
    <reaction evidence="5">
        <text>D-xylose + NADP(+) = D-xylono-1,5-lactone + NADPH + H(+)</text>
        <dbReference type="Rhea" id="RHEA:22000"/>
        <dbReference type="ChEBI" id="CHEBI:15378"/>
        <dbReference type="ChEBI" id="CHEBI:15867"/>
        <dbReference type="ChEBI" id="CHEBI:53455"/>
        <dbReference type="ChEBI" id="CHEBI:57783"/>
        <dbReference type="ChEBI" id="CHEBI:58349"/>
        <dbReference type="EC" id="1.1.1.179"/>
    </reaction>
</comment>
<dbReference type="Gene3D" id="3.30.360.10">
    <property type="entry name" value="Dihydrodipicolinate Reductase, domain 2"/>
    <property type="match status" value="1"/>
</dbReference>
<keyword evidence="2" id="KW-0560">Oxidoreductase</keyword>
<dbReference type="SUPFAM" id="SSF55347">
    <property type="entry name" value="Glyceraldehyde-3-phosphate dehydrogenase-like, C-terminal domain"/>
    <property type="match status" value="1"/>
</dbReference>
<evidence type="ECO:0000313" key="9">
    <source>
        <dbReference type="Proteomes" id="UP000191285"/>
    </source>
</evidence>
<name>A0A1V6TMS8_9EURO</name>
<dbReference type="EC" id="1.1.1.179" evidence="3"/>
<evidence type="ECO:0000256" key="5">
    <source>
        <dbReference type="ARBA" id="ARBA00049233"/>
    </source>
</evidence>
<dbReference type="InterPro" id="IPR055170">
    <property type="entry name" value="GFO_IDH_MocA-like_dom"/>
</dbReference>
<dbReference type="STRING" id="303698.A0A1V6TMS8"/>
<sequence length="365" mass="40510">MSQLPSIRWGILTTGKIASWYVADLVLSRPDAKVRHIVQAIGTSDVNRGKAFAKKYCPEENPRIYGNYEEVYQDPSVDIVYIGTPHAFHKKNCLDAIAAGKHVLCEKPFTLNAREAKEIFQAAREKGVFIAEAMWLRHRPLTLELQRILHQEKAIGEVFRATSDFGSELDIPNLPLDKYYRQNALGAGSLLDMGIYSLTWVILGLDPELTENRGKPKILATQHHWEDVETATSAILQFPSTGRQGIFTSTTKANVNPDLLARIYGTNGSVEVHGACPSLPEAFTVYPAYGGEPGAEPGSKLTRGQGKTYDFTAPGRGFQYQADNIALDVLNGKLESSIIPQSETIRMMEIMDEIRRQGGTRYPVD</sequence>